<dbReference type="AlphaFoldDB" id="A0A8T2Q6W5"/>
<comment type="caution">
    <text evidence="3">The sequence shown here is derived from an EMBL/GenBank/DDBJ whole genome shotgun (WGS) entry which is preliminary data.</text>
</comment>
<gene>
    <name evidence="3" type="ORF">KP509_37G017700</name>
</gene>
<dbReference type="InterPro" id="IPR002885">
    <property type="entry name" value="PPR_rpt"/>
</dbReference>
<dbReference type="Gene3D" id="1.25.40.10">
    <property type="entry name" value="Tetratricopeptide repeat domain"/>
    <property type="match status" value="4"/>
</dbReference>
<dbReference type="PANTHER" id="PTHR47926">
    <property type="entry name" value="PENTATRICOPEPTIDE REPEAT-CONTAINING PROTEIN"/>
    <property type="match status" value="1"/>
</dbReference>
<evidence type="ECO:0000256" key="1">
    <source>
        <dbReference type="ARBA" id="ARBA00022737"/>
    </source>
</evidence>
<dbReference type="GO" id="GO:0009451">
    <property type="term" value="P:RNA modification"/>
    <property type="evidence" value="ECO:0007669"/>
    <property type="project" value="InterPro"/>
</dbReference>
<organism evidence="3 4">
    <name type="scientific">Ceratopteris richardii</name>
    <name type="common">Triangle waterfern</name>
    <dbReference type="NCBI Taxonomy" id="49495"/>
    <lineage>
        <taxon>Eukaryota</taxon>
        <taxon>Viridiplantae</taxon>
        <taxon>Streptophyta</taxon>
        <taxon>Embryophyta</taxon>
        <taxon>Tracheophyta</taxon>
        <taxon>Polypodiopsida</taxon>
        <taxon>Polypodiidae</taxon>
        <taxon>Polypodiales</taxon>
        <taxon>Pteridineae</taxon>
        <taxon>Pteridaceae</taxon>
        <taxon>Parkerioideae</taxon>
        <taxon>Ceratopteris</taxon>
    </lineage>
</organism>
<evidence type="ECO:0000256" key="2">
    <source>
        <dbReference type="PROSITE-ProRule" id="PRU00708"/>
    </source>
</evidence>
<feature type="repeat" description="PPR" evidence="2">
    <location>
        <begin position="212"/>
        <end position="246"/>
    </location>
</feature>
<dbReference type="Pfam" id="PF01535">
    <property type="entry name" value="PPR"/>
    <property type="match status" value="4"/>
</dbReference>
<feature type="repeat" description="PPR" evidence="2">
    <location>
        <begin position="416"/>
        <end position="450"/>
    </location>
</feature>
<keyword evidence="4" id="KW-1185">Reference proteome</keyword>
<dbReference type="InterPro" id="IPR046960">
    <property type="entry name" value="PPR_At4g14850-like_plant"/>
</dbReference>
<name>A0A8T2Q6W5_CERRI</name>
<sequence length="675" mass="75216">MPASSLVEQSLITSITRHAAEGRPYHCLSLYRKHRKQLNGLPPSHFFPVLLKACTSLKDVETGFILHSDVVSMGLVEVDLFISTSLVDLYMKCDLAFKACQVFNKAHIRNTALWTALISGFIENGRIEEGLGYATMMEGEAIFPNAVTYVCIIRACGNIVSLGKGYETHAEVSRKGFLKENVFVGSALVDMYAKCGLLNRAKEVLDNLPIRNVCSWTALIAGYADHGYCEKAFECYEHMQSEGVSPNVTALASILKACIPQNSLDKAQELHCEIERRGLIAKEPILGSILVHLYANSGLLIKARHTFNALSEHDVVTWTALIGGNAGHGHGEIALMFFDRMRLEGGFPNPSTFACALKACACLKETKRGSKLHLELESLGLTTDNDFVGTSLVDMYVKCGLLVEAQQAFEKISNRSCEIWNALIGGYIEHERNEAAIECCKKMQLEGVYPDPITYMSMLRACRGIGSINNGMEVHSEIVRTGLLTRHPALCNSLLELYAKCGMLELTQEVFNELPIRNIFTWNSLVSGYSWADESCNIISSLEAMTLDGIEPDSVSLFTVCHAYSRSGLCTYHHRFSEVVERLGNTFPDYKHHIFMNHVPDSADNLAKVKTMVANMPSWCKRVNWTRMLSESRYLGKSSLGKHAFEFSLSNMHLSLVSLIWNTKFNERDQIKENI</sequence>
<feature type="repeat" description="PPR" evidence="2">
    <location>
        <begin position="314"/>
        <end position="348"/>
    </location>
</feature>
<proteinExistence type="predicted"/>
<evidence type="ECO:0000313" key="3">
    <source>
        <dbReference type="EMBL" id="KAH7279396.1"/>
    </source>
</evidence>
<feature type="repeat" description="PPR" evidence="2">
    <location>
        <begin position="110"/>
        <end position="144"/>
    </location>
</feature>
<dbReference type="PANTHER" id="PTHR47926:SF382">
    <property type="entry name" value="PENTACOTRIPEPTIDE-REPEAT REGION OF PRORP DOMAIN-CONTAINING PROTEIN"/>
    <property type="match status" value="1"/>
</dbReference>
<protein>
    <recommendedName>
        <fullName evidence="5">Pentatricopeptide repeat-containing protein</fullName>
    </recommendedName>
</protein>
<dbReference type="NCBIfam" id="TIGR00756">
    <property type="entry name" value="PPR"/>
    <property type="match status" value="2"/>
</dbReference>
<evidence type="ECO:0000313" key="4">
    <source>
        <dbReference type="Proteomes" id="UP000825935"/>
    </source>
</evidence>
<reference evidence="3" key="1">
    <citation type="submission" date="2021-08" db="EMBL/GenBank/DDBJ databases">
        <title>WGS assembly of Ceratopteris richardii.</title>
        <authorList>
            <person name="Marchant D.B."/>
            <person name="Chen G."/>
            <person name="Jenkins J."/>
            <person name="Shu S."/>
            <person name="Leebens-Mack J."/>
            <person name="Grimwood J."/>
            <person name="Schmutz J."/>
            <person name="Soltis P."/>
            <person name="Soltis D."/>
            <person name="Chen Z.-H."/>
        </authorList>
    </citation>
    <scope>NUCLEOTIDE SEQUENCE</scope>
    <source>
        <strain evidence="3">Whitten #5841</strain>
        <tissue evidence="3">Leaf</tissue>
    </source>
</reference>
<dbReference type="PROSITE" id="PS51375">
    <property type="entry name" value="PPR"/>
    <property type="match status" value="4"/>
</dbReference>
<dbReference type="EMBL" id="CM035442">
    <property type="protein sequence ID" value="KAH7279396.1"/>
    <property type="molecule type" value="Genomic_DNA"/>
</dbReference>
<keyword evidence="1" id="KW-0677">Repeat</keyword>
<dbReference type="Proteomes" id="UP000825935">
    <property type="component" value="Chromosome 37"/>
</dbReference>
<accession>A0A8T2Q6W5</accession>
<dbReference type="FunFam" id="1.25.40.10:FF:000031">
    <property type="entry name" value="Pentatricopeptide repeat-containing protein mitochondrial"/>
    <property type="match status" value="1"/>
</dbReference>
<evidence type="ECO:0008006" key="5">
    <source>
        <dbReference type="Google" id="ProtNLM"/>
    </source>
</evidence>
<dbReference type="Pfam" id="PF13041">
    <property type="entry name" value="PPR_2"/>
    <property type="match status" value="3"/>
</dbReference>
<dbReference type="InterPro" id="IPR011990">
    <property type="entry name" value="TPR-like_helical_dom_sf"/>
</dbReference>
<dbReference type="GO" id="GO:0003723">
    <property type="term" value="F:RNA binding"/>
    <property type="evidence" value="ECO:0007669"/>
    <property type="project" value="InterPro"/>
</dbReference>